<sequence length="75" mass="8544">MTVRAACNKEGLRQLRLRWRGLRLKGPIVVVFVGKRWPYGWGGNSRWQTTEHWGQVCRFVVVGQVMIYGGGVDGL</sequence>
<proteinExistence type="predicted"/>
<dbReference type="Proteomes" id="UP000030645">
    <property type="component" value="Unassembled WGS sequence"/>
</dbReference>
<organism evidence="1 2">
    <name type="scientific">Morus notabilis</name>
    <dbReference type="NCBI Taxonomy" id="981085"/>
    <lineage>
        <taxon>Eukaryota</taxon>
        <taxon>Viridiplantae</taxon>
        <taxon>Streptophyta</taxon>
        <taxon>Embryophyta</taxon>
        <taxon>Tracheophyta</taxon>
        <taxon>Spermatophyta</taxon>
        <taxon>Magnoliopsida</taxon>
        <taxon>eudicotyledons</taxon>
        <taxon>Gunneridae</taxon>
        <taxon>Pentapetalae</taxon>
        <taxon>rosids</taxon>
        <taxon>fabids</taxon>
        <taxon>Rosales</taxon>
        <taxon>Moraceae</taxon>
        <taxon>Moreae</taxon>
        <taxon>Morus</taxon>
    </lineage>
</organism>
<protein>
    <submittedName>
        <fullName evidence="1">Uncharacterized protein</fullName>
    </submittedName>
</protein>
<dbReference type="EMBL" id="KE346317">
    <property type="protein sequence ID" value="EXC33023.1"/>
    <property type="molecule type" value="Genomic_DNA"/>
</dbReference>
<accession>W9SI61</accession>
<reference evidence="2" key="1">
    <citation type="submission" date="2013-01" db="EMBL/GenBank/DDBJ databases">
        <title>Draft Genome Sequence of a Mulberry Tree, Morus notabilis C.K. Schneid.</title>
        <authorList>
            <person name="He N."/>
            <person name="Zhao S."/>
        </authorList>
    </citation>
    <scope>NUCLEOTIDE SEQUENCE</scope>
</reference>
<dbReference type="AlphaFoldDB" id="W9SI61"/>
<name>W9SI61_9ROSA</name>
<evidence type="ECO:0000313" key="1">
    <source>
        <dbReference type="EMBL" id="EXC33023.1"/>
    </source>
</evidence>
<keyword evidence="2" id="KW-1185">Reference proteome</keyword>
<gene>
    <name evidence="1" type="ORF">L484_014804</name>
</gene>
<evidence type="ECO:0000313" key="2">
    <source>
        <dbReference type="Proteomes" id="UP000030645"/>
    </source>
</evidence>